<reference evidence="2" key="2">
    <citation type="submission" date="2013-05" db="EMBL/GenBank/DDBJ databases">
        <authorList>
            <person name="Carter J.-M."/>
            <person name="Baker S.C."/>
            <person name="Pink R."/>
            <person name="Carter D.R.F."/>
            <person name="Collins A."/>
            <person name="Tomlin J."/>
            <person name="Gibbs M."/>
            <person name="Breuker C.J."/>
        </authorList>
    </citation>
    <scope>NUCLEOTIDE SEQUENCE</scope>
    <source>
        <tissue evidence="2">Ovary</tissue>
    </source>
</reference>
<reference evidence="2" key="1">
    <citation type="journal article" date="2013" name="BMC Genomics">
        <title>Unscrambling butterfly oogenesis.</title>
        <authorList>
            <person name="Carter J.M."/>
            <person name="Baker S.C."/>
            <person name="Pink R."/>
            <person name="Carter D.R."/>
            <person name="Collins A."/>
            <person name="Tomlin J."/>
            <person name="Gibbs M."/>
            <person name="Breuker C.J."/>
        </authorList>
    </citation>
    <scope>NUCLEOTIDE SEQUENCE</scope>
    <source>
        <tissue evidence="2">Ovary</tissue>
    </source>
</reference>
<feature type="transmembrane region" description="Helical" evidence="1">
    <location>
        <begin position="6"/>
        <end position="28"/>
    </location>
</feature>
<evidence type="ECO:0000256" key="1">
    <source>
        <dbReference type="SAM" id="Phobius"/>
    </source>
</evidence>
<proteinExistence type="predicted"/>
<dbReference type="EMBL" id="GAIX01005130">
    <property type="protein sequence ID" value="JAA87430.1"/>
    <property type="molecule type" value="Transcribed_RNA"/>
</dbReference>
<dbReference type="AlphaFoldDB" id="S4PJ63"/>
<sequence>MHLCPFSLNLGLTLIGCLVLEVIQLILFHFQIATTLQILLCINRINPQNKNNKHDHNELVLISIETLKCITSLFRLRWQLYFT</sequence>
<organism evidence="2">
    <name type="scientific">Pararge aegeria</name>
    <name type="common">speckled wood butterfly</name>
    <dbReference type="NCBI Taxonomy" id="116150"/>
    <lineage>
        <taxon>Eukaryota</taxon>
        <taxon>Metazoa</taxon>
        <taxon>Ecdysozoa</taxon>
        <taxon>Arthropoda</taxon>
        <taxon>Hexapoda</taxon>
        <taxon>Insecta</taxon>
        <taxon>Pterygota</taxon>
        <taxon>Neoptera</taxon>
        <taxon>Endopterygota</taxon>
        <taxon>Lepidoptera</taxon>
        <taxon>Glossata</taxon>
        <taxon>Ditrysia</taxon>
        <taxon>Papilionoidea</taxon>
        <taxon>Nymphalidae</taxon>
        <taxon>Satyrinae</taxon>
        <taxon>Satyrini</taxon>
        <taxon>Parargina</taxon>
        <taxon>Pararge</taxon>
    </lineage>
</organism>
<name>S4PJ63_9NEOP</name>
<protein>
    <submittedName>
        <fullName evidence="2">Uncharacterized protein</fullName>
    </submittedName>
</protein>
<keyword evidence="1" id="KW-1133">Transmembrane helix</keyword>
<accession>S4PJ63</accession>
<keyword evidence="1" id="KW-0472">Membrane</keyword>
<keyword evidence="1" id="KW-0812">Transmembrane</keyword>
<evidence type="ECO:0000313" key="2">
    <source>
        <dbReference type="EMBL" id="JAA87430.1"/>
    </source>
</evidence>